<sequence>MAGWRVRNVDLDGEGPLPSFATVYTDKGKLYSMGGYIPKLESKYDAYQEDYIGNVPKGQRKTTKFFDFMKGRQVSYGKAKIPTDYQRLNPHPHYMLAYVPTMAEEFNQANGGDLQKLKGAYLYVAAAAWDLIVRHLLKIIDIQVNWEAASKETVKQAARLYKNEIATKYFGMVDEYEQSLATIVGTLYDRIAFLAYRQKEGRQLQLGYEAPASIIQTDEE</sequence>
<accession>A0A5J4XAJ6</accession>
<name>A0A5J4XAJ6_9EUKA</name>
<dbReference type="EMBL" id="SNRW01000055">
    <property type="protein sequence ID" value="KAA6403826.1"/>
    <property type="molecule type" value="Genomic_DNA"/>
</dbReference>
<reference evidence="1 2" key="1">
    <citation type="submission" date="2019-03" db="EMBL/GenBank/DDBJ databases">
        <title>Single cell metagenomics reveals metabolic interactions within the superorganism composed of flagellate Streblomastix strix and complex community of Bacteroidetes bacteria on its surface.</title>
        <authorList>
            <person name="Treitli S.C."/>
            <person name="Kolisko M."/>
            <person name="Husnik F."/>
            <person name="Keeling P."/>
            <person name="Hampl V."/>
        </authorList>
    </citation>
    <scope>NUCLEOTIDE SEQUENCE [LARGE SCALE GENOMIC DNA]</scope>
    <source>
        <strain evidence="1">ST1C</strain>
    </source>
</reference>
<proteinExistence type="predicted"/>
<evidence type="ECO:0000313" key="2">
    <source>
        <dbReference type="Proteomes" id="UP000324800"/>
    </source>
</evidence>
<organism evidence="1 2">
    <name type="scientific">Streblomastix strix</name>
    <dbReference type="NCBI Taxonomy" id="222440"/>
    <lineage>
        <taxon>Eukaryota</taxon>
        <taxon>Metamonada</taxon>
        <taxon>Preaxostyla</taxon>
        <taxon>Oxymonadida</taxon>
        <taxon>Streblomastigidae</taxon>
        <taxon>Streblomastix</taxon>
    </lineage>
</organism>
<gene>
    <name evidence="1" type="ORF">EZS28_000644</name>
</gene>
<evidence type="ECO:0000313" key="1">
    <source>
        <dbReference type="EMBL" id="KAA6403826.1"/>
    </source>
</evidence>
<dbReference type="AlphaFoldDB" id="A0A5J4XAJ6"/>
<protein>
    <submittedName>
        <fullName evidence="1">Uncharacterized protein</fullName>
    </submittedName>
</protein>
<dbReference type="Proteomes" id="UP000324800">
    <property type="component" value="Unassembled WGS sequence"/>
</dbReference>
<comment type="caution">
    <text evidence="1">The sequence shown here is derived from an EMBL/GenBank/DDBJ whole genome shotgun (WGS) entry which is preliminary data.</text>
</comment>